<reference evidence="1" key="1">
    <citation type="submission" date="2018-05" db="EMBL/GenBank/DDBJ databases">
        <authorList>
            <person name="Lanie J.A."/>
            <person name="Ng W.-L."/>
            <person name="Kazmierczak K.M."/>
            <person name="Andrzejewski T.M."/>
            <person name="Davidsen T.M."/>
            <person name="Wayne K.J."/>
            <person name="Tettelin H."/>
            <person name="Glass J.I."/>
            <person name="Rusch D."/>
            <person name="Podicherti R."/>
            <person name="Tsui H.-C.T."/>
            <person name="Winkler M.E."/>
        </authorList>
    </citation>
    <scope>NUCLEOTIDE SEQUENCE</scope>
</reference>
<accession>A0A381YPK9</accession>
<name>A0A381YPK9_9ZZZZ</name>
<sequence length="349" mass="37884">MKKKLLVGGTIVVALLIGTGYIYRADLMLLGLTFMVPGHAFSDVPSPAAPDYTNPAHWAALPERDDLADTLAVGATDLQATAAVDVFFVHPTTFVSRDAWNQSLDDTTTNETTDQMVMQGQASAFNACCRVYAPRYRQATLASFFVEGDSAPQALDLAYSDVVAAFRYYLATFNRGRPFVLAGHSQGSRHLDFLLAEEIAGTALAEQMVAAYPIGFELDGSNGIAICQTATQTGCQVTWNSVGPRAGSLFASPDNICVNPLTWSTDGAHAPHEANLGAVNFDGSDAHEPGAADAQCREGRLRVSEIRSDHYTLMPLGRDNFHIYDYALFYVNVRQNAQARVDAYLRERN</sequence>
<dbReference type="InterPro" id="IPR029058">
    <property type="entry name" value="AB_hydrolase_fold"/>
</dbReference>
<dbReference type="SUPFAM" id="SSF53474">
    <property type="entry name" value="alpha/beta-Hydrolases"/>
    <property type="match status" value="2"/>
</dbReference>
<protein>
    <recommendedName>
        <fullName evidence="2">DUF3089 domain-containing protein</fullName>
    </recommendedName>
</protein>
<evidence type="ECO:0008006" key="2">
    <source>
        <dbReference type="Google" id="ProtNLM"/>
    </source>
</evidence>
<proteinExistence type="predicted"/>
<dbReference type="EMBL" id="UINC01018727">
    <property type="protein sequence ID" value="SVA78920.1"/>
    <property type="molecule type" value="Genomic_DNA"/>
</dbReference>
<dbReference type="InterPro" id="IPR021440">
    <property type="entry name" value="DUF3089"/>
</dbReference>
<evidence type="ECO:0000313" key="1">
    <source>
        <dbReference type="EMBL" id="SVA78920.1"/>
    </source>
</evidence>
<dbReference type="AlphaFoldDB" id="A0A381YPK9"/>
<organism evidence="1">
    <name type="scientific">marine metagenome</name>
    <dbReference type="NCBI Taxonomy" id="408172"/>
    <lineage>
        <taxon>unclassified sequences</taxon>
        <taxon>metagenomes</taxon>
        <taxon>ecological metagenomes</taxon>
    </lineage>
</organism>
<gene>
    <name evidence="1" type="ORF">METZ01_LOCUS131774</name>
</gene>
<dbReference type="Pfam" id="PF11288">
    <property type="entry name" value="DUF3089"/>
    <property type="match status" value="1"/>
</dbReference>